<reference evidence="1 2" key="1">
    <citation type="journal article" date="2022" name="Genome Biol. Evol.">
        <title>The Spruce Budworm Genome: Reconstructing the Evolutionary History of Antifreeze Proteins.</title>
        <authorList>
            <person name="Beliveau C."/>
            <person name="Gagne P."/>
            <person name="Picq S."/>
            <person name="Vernygora O."/>
            <person name="Keeling C.I."/>
            <person name="Pinkney K."/>
            <person name="Doucet D."/>
            <person name="Wen F."/>
            <person name="Johnston J.S."/>
            <person name="Maaroufi H."/>
            <person name="Boyle B."/>
            <person name="Laroche J."/>
            <person name="Dewar K."/>
            <person name="Juretic N."/>
            <person name="Blackburn G."/>
            <person name="Nisole A."/>
            <person name="Brunet B."/>
            <person name="Brandao M."/>
            <person name="Lumley L."/>
            <person name="Duan J."/>
            <person name="Quan G."/>
            <person name="Lucarotti C.J."/>
            <person name="Roe A.D."/>
            <person name="Sperling F.A.H."/>
            <person name="Levesque R.C."/>
            <person name="Cusson M."/>
        </authorList>
    </citation>
    <scope>NUCLEOTIDE SEQUENCE [LARGE SCALE GENOMIC DNA]</scope>
    <source>
        <strain evidence="1">Glfc:IPQL:Cfum</strain>
    </source>
</reference>
<evidence type="ECO:0000313" key="2">
    <source>
        <dbReference type="Proteomes" id="UP001064048"/>
    </source>
</evidence>
<comment type="caution">
    <text evidence="1">The sequence shown here is derived from an EMBL/GenBank/DDBJ whole genome shotgun (WGS) entry which is preliminary data.</text>
</comment>
<name>A0ACC0K9K5_CHOFU</name>
<gene>
    <name evidence="1" type="ORF">MSG28_014005</name>
</gene>
<dbReference type="EMBL" id="CM046124">
    <property type="protein sequence ID" value="KAI8433162.1"/>
    <property type="molecule type" value="Genomic_DNA"/>
</dbReference>
<keyword evidence="2" id="KW-1185">Reference proteome</keyword>
<sequence>MVVAIRADLAQVPPSASLSMCLSRVCMWSCCYAMRSAISTGTDSLTDLGLHDKTMCTRNDSFTDHGFHDKHIKVEESPPEWSPLYSVSGVFYLPLSDVQEPFKAWFDIENNKSHVVYTGSGASVHVLPPSDSLPKGSFRKVFSTGTEEAELRWDCIEMGLESVGRHPPIESVLPDMADYRLIGTESLLENEVTKWQKVVTEVNSRTEFTVWVKAVDDESIPLKYEVNVYNTLLGTHGSHFYLEYNEYYKEFNPSVFDKSNDMTCVVSEKVKESMNPMEASLYSVRAVSAEHHFERFKLIHGRRYASDLEHEERLAIFRHNLEFINEHNRGNSTYKMAVNHLADRTNDELNGLLGNIRSTSDNIRTGLPFPYSSAEIQKLGRKLPKEFDWRLRGAVTPVKDQLSCGSCWAFSAVGAVEGALFLHNEGSQHVLRLSEQALVDCSWSYKNGGCMGGSPDAAFEWIKDYGLPTYEAYGGYLAENGKCHIENVTSTAFIEDWVRVKPYDETALKIAIFKHGPISVSFFAKADTLMFYSSGVYYDAEWHLECACISMRRPLETKCLPSTSRCSCAPTDKISADIDLKPYKVPATRRALITQSSQWATGYWTGKTTG</sequence>
<protein>
    <submittedName>
        <fullName evidence="1">Uncharacterized protein</fullName>
    </submittedName>
</protein>
<dbReference type="Proteomes" id="UP001064048">
    <property type="component" value="Chromosome 24"/>
</dbReference>
<organism evidence="1 2">
    <name type="scientific">Choristoneura fumiferana</name>
    <name type="common">Spruce budworm moth</name>
    <name type="synonym">Archips fumiferana</name>
    <dbReference type="NCBI Taxonomy" id="7141"/>
    <lineage>
        <taxon>Eukaryota</taxon>
        <taxon>Metazoa</taxon>
        <taxon>Ecdysozoa</taxon>
        <taxon>Arthropoda</taxon>
        <taxon>Hexapoda</taxon>
        <taxon>Insecta</taxon>
        <taxon>Pterygota</taxon>
        <taxon>Neoptera</taxon>
        <taxon>Endopterygota</taxon>
        <taxon>Lepidoptera</taxon>
        <taxon>Glossata</taxon>
        <taxon>Ditrysia</taxon>
        <taxon>Tortricoidea</taxon>
        <taxon>Tortricidae</taxon>
        <taxon>Tortricinae</taxon>
        <taxon>Choristoneura</taxon>
    </lineage>
</organism>
<accession>A0ACC0K9K5</accession>
<evidence type="ECO:0000313" key="1">
    <source>
        <dbReference type="EMBL" id="KAI8433162.1"/>
    </source>
</evidence>
<proteinExistence type="predicted"/>